<dbReference type="EMBL" id="VWOJ01000001">
    <property type="protein sequence ID" value="KAA5805250.1"/>
    <property type="molecule type" value="Genomic_DNA"/>
</dbReference>
<reference evidence="2 3" key="1">
    <citation type="submission" date="2019-09" db="EMBL/GenBank/DDBJ databases">
        <authorList>
            <person name="Kevbrin V."/>
            <person name="Grouzdev D.S."/>
        </authorList>
    </citation>
    <scope>NUCLEOTIDE SEQUENCE [LARGE SCALE GENOMIC DNA]</scope>
    <source>
        <strain evidence="2 3">G-192</strain>
    </source>
</reference>
<dbReference type="PANTHER" id="PTHR31377">
    <property type="entry name" value="AGMATINE DEIMINASE-RELATED"/>
    <property type="match status" value="1"/>
</dbReference>
<dbReference type="AlphaFoldDB" id="A0A5M6ZLP6"/>
<dbReference type="SUPFAM" id="SSF55909">
    <property type="entry name" value="Pentein"/>
    <property type="match status" value="1"/>
</dbReference>
<name>A0A5M6ZLP6_9PROT</name>
<protein>
    <submittedName>
        <fullName evidence="2">Agmatine deiminase family protein</fullName>
    </submittedName>
</protein>
<keyword evidence="3" id="KW-1185">Reference proteome</keyword>
<dbReference type="Pfam" id="PF04371">
    <property type="entry name" value="PAD_porph"/>
    <property type="match status" value="1"/>
</dbReference>
<sequence length="341" mass="35895">MTALRVPHEFEPQRAIHTLWPAAEDLWEDDLEPARAEFARFLTLAAAPGADGAAPDIIIYAATPDAAADVRARMPSARIIEAAYGDVWARDTGPVFVTGPGGLQAVRMTFNGWGGKYDLPGDASIGADIARTAGAREVTSRLVCEGGALEFDGAGSVITTRQCVLNSNRNPGWTEAQVEAELARLFGVTNVIWIDEGLAGDHTDGHVDNIARFLRPGVVACQAPTGGDDPNTDVLDAIARQLDSARDAGGRPLKVVRIPSPGFVEHIEGGPAAASHMNWIAGPRQLVVPVYNEHGAAAVRALQAACPERAIAASASNAILTGGGSFHCVTCNEPWLRETVS</sequence>
<dbReference type="InterPro" id="IPR007466">
    <property type="entry name" value="Peptidyl-Arg-deiminase_porph"/>
</dbReference>
<dbReference type="Gene3D" id="3.75.10.10">
    <property type="entry name" value="L-arginine/glycine Amidinotransferase, Chain A"/>
    <property type="match status" value="1"/>
</dbReference>
<evidence type="ECO:0000256" key="1">
    <source>
        <dbReference type="ARBA" id="ARBA00022801"/>
    </source>
</evidence>
<evidence type="ECO:0000313" key="2">
    <source>
        <dbReference type="EMBL" id="KAA5805250.1"/>
    </source>
</evidence>
<organism evidence="2 3">
    <name type="scientific">Alkalicaulis satelles</name>
    <dbReference type="NCBI Taxonomy" id="2609175"/>
    <lineage>
        <taxon>Bacteria</taxon>
        <taxon>Pseudomonadati</taxon>
        <taxon>Pseudomonadota</taxon>
        <taxon>Alphaproteobacteria</taxon>
        <taxon>Maricaulales</taxon>
        <taxon>Maricaulaceae</taxon>
        <taxon>Alkalicaulis</taxon>
    </lineage>
</organism>
<comment type="caution">
    <text evidence="2">The sequence shown here is derived from an EMBL/GenBank/DDBJ whole genome shotgun (WGS) entry which is preliminary data.</text>
</comment>
<proteinExistence type="predicted"/>
<dbReference type="PANTHER" id="PTHR31377:SF0">
    <property type="entry name" value="AGMATINE DEIMINASE-RELATED"/>
    <property type="match status" value="1"/>
</dbReference>
<evidence type="ECO:0000313" key="3">
    <source>
        <dbReference type="Proteomes" id="UP000325122"/>
    </source>
</evidence>
<dbReference type="GO" id="GO:0047632">
    <property type="term" value="F:agmatine deiminase activity"/>
    <property type="evidence" value="ECO:0007669"/>
    <property type="project" value="TreeGrafter"/>
</dbReference>
<dbReference type="GO" id="GO:0009446">
    <property type="term" value="P:putrescine biosynthetic process"/>
    <property type="evidence" value="ECO:0007669"/>
    <property type="project" value="InterPro"/>
</dbReference>
<dbReference type="GO" id="GO:0004668">
    <property type="term" value="F:protein-arginine deiminase activity"/>
    <property type="evidence" value="ECO:0007669"/>
    <property type="project" value="InterPro"/>
</dbReference>
<keyword evidence="1" id="KW-0378">Hydrolase</keyword>
<accession>A0A5M6ZLP6</accession>
<dbReference type="Proteomes" id="UP000325122">
    <property type="component" value="Unassembled WGS sequence"/>
</dbReference>
<gene>
    <name evidence="2" type="ORF">F1654_04520</name>
</gene>
<dbReference type="RefSeq" id="WP_150022281.1">
    <property type="nucleotide sequence ID" value="NZ_VWOJ01000001.1"/>
</dbReference>